<keyword evidence="3" id="KW-1185">Reference proteome</keyword>
<evidence type="ECO:0000256" key="1">
    <source>
        <dbReference type="SAM" id="SignalP"/>
    </source>
</evidence>
<accession>A0ABT6A689</accession>
<sequence length="340" mass="37179">MRNWRRAASVAVSLSALSFALTDQSATADSGSSPFSFAVIGDIPYGDSQIADFPNVIRQINADPDVRFVDHLGDIKNGSTVCSDAYFQKIKSDFDTFEDPLVYTVGDNEWTDCHRPNNGSYNPLERLAAIRKVFFPQPDRTLGRNSVRVTSQADQGYPEDVRYTRADVAFAALHIVGSNNSMAPWTGNTSATPEQAAEVVGRTAAVVQEIRDTFAAAEHDRNKSVVLLTQADMFDPTVTDPSYADNYAFQPIVKAIAEESAGFHGSVYLFNGDSHVYNSDKPLDTGSKWLSFYGVKTAAPNLTRVTIDGSTNVDDWLKVTVDPGSKQVLSWTRVPFAPAQ</sequence>
<comment type="caution">
    <text evidence="2">The sequence shown here is derived from an EMBL/GenBank/DDBJ whole genome shotgun (WGS) entry which is preliminary data.</text>
</comment>
<dbReference type="SUPFAM" id="SSF56300">
    <property type="entry name" value="Metallo-dependent phosphatases"/>
    <property type="match status" value="1"/>
</dbReference>
<reference evidence="2 3" key="1">
    <citation type="submission" date="2023-03" db="EMBL/GenBank/DDBJ databases">
        <title>Draft genome sequence of Streptomyces sp. K1PA1 isolated from peat swamp forest in Thailand.</title>
        <authorList>
            <person name="Klaysubun C."/>
            <person name="Duangmal K."/>
        </authorList>
    </citation>
    <scope>NUCLEOTIDE SEQUENCE [LARGE SCALE GENOMIC DNA]</scope>
    <source>
        <strain evidence="2 3">K1PA1</strain>
    </source>
</reference>
<dbReference type="EMBL" id="JARJBB010000007">
    <property type="protein sequence ID" value="MDF3300164.1"/>
    <property type="molecule type" value="Genomic_DNA"/>
</dbReference>
<dbReference type="Proteomes" id="UP001221150">
    <property type="component" value="Unassembled WGS sequence"/>
</dbReference>
<dbReference type="InterPro" id="IPR029052">
    <property type="entry name" value="Metallo-depent_PP-like"/>
</dbReference>
<evidence type="ECO:0000313" key="2">
    <source>
        <dbReference type="EMBL" id="MDF3300164.1"/>
    </source>
</evidence>
<feature type="chain" id="PRO_5047491801" evidence="1">
    <location>
        <begin position="29"/>
        <end position="340"/>
    </location>
</feature>
<gene>
    <name evidence="2" type="ORF">P3H78_16360</name>
</gene>
<keyword evidence="1" id="KW-0732">Signal</keyword>
<protein>
    <submittedName>
        <fullName evidence="2">Metallophosphoesterase</fullName>
    </submittedName>
</protein>
<proteinExistence type="predicted"/>
<name>A0ABT6A689_9ACTN</name>
<dbReference type="RefSeq" id="WP_276109716.1">
    <property type="nucleotide sequence ID" value="NZ_JARJBB010000007.1"/>
</dbReference>
<evidence type="ECO:0000313" key="3">
    <source>
        <dbReference type="Proteomes" id="UP001221150"/>
    </source>
</evidence>
<organism evidence="2 3">
    <name type="scientific">Streptomyces tropicalis</name>
    <dbReference type="NCBI Taxonomy" id="3034234"/>
    <lineage>
        <taxon>Bacteria</taxon>
        <taxon>Bacillati</taxon>
        <taxon>Actinomycetota</taxon>
        <taxon>Actinomycetes</taxon>
        <taxon>Kitasatosporales</taxon>
        <taxon>Streptomycetaceae</taxon>
        <taxon>Streptomyces</taxon>
    </lineage>
</organism>
<feature type="signal peptide" evidence="1">
    <location>
        <begin position="1"/>
        <end position="28"/>
    </location>
</feature>